<sequence>MSRFFSKAELDSQCEAYLLQAHDTECHIDDTVKYLRALQSRVPKVDVWMELSDFNKSRKKGVTGPNIKYAFRRFVAGLQGNRCCYCCRWLVNNANAKPIEHILPRESYPQFSLEFWNLAVACCDCNLLKKNLNWGSFNKSLADYPLATAFTDFYHPRFHRYGEHVSYDRRETNYVCNVPYTGHTAQGKHLCSEMLYIIAARENFYSHNPPLAEAVSTIQEFQSSLLPGELPALEAFLKCLDDSTQSQLDDSGVDNAPLKG</sequence>
<protein>
    <recommendedName>
        <fullName evidence="3">TIGR02646 family protein</fullName>
    </recommendedName>
</protein>
<dbReference type="Proteomes" id="UP000245056">
    <property type="component" value="Unassembled WGS sequence"/>
</dbReference>
<proteinExistence type="predicted"/>
<dbReference type="EMBL" id="QFAW01000006">
    <property type="protein sequence ID" value="PWE46865.1"/>
    <property type="molecule type" value="Genomic_DNA"/>
</dbReference>
<organism evidence="1 2">
    <name type="scientific">Pseudomonas prosekii</name>
    <dbReference type="NCBI Taxonomy" id="1148509"/>
    <lineage>
        <taxon>Bacteria</taxon>
        <taxon>Pseudomonadati</taxon>
        <taxon>Pseudomonadota</taxon>
        <taxon>Gammaproteobacteria</taxon>
        <taxon>Pseudomonadales</taxon>
        <taxon>Pseudomonadaceae</taxon>
        <taxon>Pseudomonas</taxon>
    </lineage>
</organism>
<dbReference type="AlphaFoldDB" id="A0A2U2DBY3"/>
<evidence type="ECO:0000313" key="2">
    <source>
        <dbReference type="Proteomes" id="UP000245056"/>
    </source>
</evidence>
<accession>A0A2U2DBY3</accession>
<reference evidence="1 2" key="1">
    <citation type="submission" date="2018-05" db="EMBL/GenBank/DDBJ databases">
        <title>Genome sequences of two Antarctic strains of Pseudomonas prosekii: insights into adaptation to extreme conditions.</title>
        <authorList>
            <person name="Snopkova K."/>
            <person name="Dufkova K."/>
            <person name="Cejkova D."/>
            <person name="Sedlacek I."/>
            <person name="Smajs D."/>
        </authorList>
    </citation>
    <scope>NUCLEOTIDE SEQUENCE [LARGE SCALE GENOMIC DNA]</scope>
    <source>
        <strain evidence="1 2">P2673</strain>
    </source>
</reference>
<evidence type="ECO:0000313" key="1">
    <source>
        <dbReference type="EMBL" id="PWE46865.1"/>
    </source>
</evidence>
<comment type="caution">
    <text evidence="1">The sequence shown here is derived from an EMBL/GenBank/DDBJ whole genome shotgun (WGS) entry which is preliminary data.</text>
</comment>
<name>A0A2U2DBY3_9PSED</name>
<dbReference type="Gene3D" id="1.10.30.50">
    <property type="match status" value="1"/>
</dbReference>
<dbReference type="RefSeq" id="WP_109520394.1">
    <property type="nucleotide sequence ID" value="NZ_QFAW01000006.1"/>
</dbReference>
<gene>
    <name evidence="1" type="ORF">C9I49_06245</name>
</gene>
<evidence type="ECO:0008006" key="3">
    <source>
        <dbReference type="Google" id="ProtNLM"/>
    </source>
</evidence>